<feature type="compositionally biased region" description="Basic and acidic residues" evidence="1">
    <location>
        <begin position="566"/>
        <end position="575"/>
    </location>
</feature>
<keyword evidence="3" id="KW-1185">Reference proteome</keyword>
<organism evidence="2 3">
    <name type="scientific">Cryoendolithus antarcticus</name>
    <dbReference type="NCBI Taxonomy" id="1507870"/>
    <lineage>
        <taxon>Eukaryota</taxon>
        <taxon>Fungi</taxon>
        <taxon>Dikarya</taxon>
        <taxon>Ascomycota</taxon>
        <taxon>Pezizomycotina</taxon>
        <taxon>Dothideomycetes</taxon>
        <taxon>Dothideomycetidae</taxon>
        <taxon>Cladosporiales</taxon>
        <taxon>Cladosporiaceae</taxon>
        <taxon>Cryoendolithus</taxon>
    </lineage>
</organism>
<feature type="region of interest" description="Disordered" evidence="1">
    <location>
        <begin position="642"/>
        <end position="693"/>
    </location>
</feature>
<dbReference type="InParanoid" id="A0A1V8TSW9"/>
<sequence>MVTQFTHLAILLSSAQWEVKIFGPVHFQLPFLNLYSVADGAEHKTAIPVNDRLPAVLKERTKRPPVDFAQSDLEQIRLGWQSGILPKEFNEHCVGLEGDDYGKLRPYNQQEMHDRKSIGYAAFVQLLERQIEYYTSLNLFLWSILPPEQSIVHPVRPSNMWRNRKARGFRNHTVDVLPFSLIEQSFGPPGPHAPTFTAWHQRLTESKVRTLQSMSAIQQESSSARSRIEDVLPVLRQARSDFSDSRCWQIMAQMMWMPEQGCLRALDIPLDLVSYLSQVVANNEPEEPLPVVRDLVAHLRLVIDDALIALCRGRDSVLGQCLSSMYGDTLLKINNTLPAGYNDWGELLRGGLRALDLLKLLQFLTQGDDRDLGWMSPKLAITICAEILGRKPQCTLPLVISEVLHTIAEVCALSSDLNLYATRMIDAELENACSGKAAINGSPIDADATDLEQSRKLVAIKEWNPADLRACGESLKAFHSGDQSFSLTQDATAEQLEQAMSTLTSFCASTVDGTTCTDAARLVSEQHPMDSFAAVSEEPSPSAIVTGEDTPISCHGVFSQPNHESSVTEHSKSDDTSTAASGLTFHVDDDGEIHETSLDLCRGKAEMSDDITGLTSLPLPTTPSEPLPRPQRRMKTLIITNGTRSSATRTPTPTLDDQATPAADVQDEIDESWLTDKKSNPSKAPKSFAPDKDNGIPAVLFSTGRKDIIVPVSARSRAILLQVFEAVGKLDFTDFDRALLDAGLHYGSGHPDSHVTYVRDPTDELPRATITFARPHDGEVGRVMMTVLRKGLYESFGWTAESFVDRRSIA</sequence>
<dbReference type="EMBL" id="NAJO01000002">
    <property type="protein sequence ID" value="OQO14456.1"/>
    <property type="molecule type" value="Genomic_DNA"/>
</dbReference>
<feature type="region of interest" description="Disordered" evidence="1">
    <location>
        <begin position="559"/>
        <end position="582"/>
    </location>
</feature>
<evidence type="ECO:0000313" key="3">
    <source>
        <dbReference type="Proteomes" id="UP000192596"/>
    </source>
</evidence>
<evidence type="ECO:0000256" key="1">
    <source>
        <dbReference type="SAM" id="MobiDB-lite"/>
    </source>
</evidence>
<dbReference type="OrthoDB" id="2922289at2759"/>
<comment type="caution">
    <text evidence="2">The sequence shown here is derived from an EMBL/GenBank/DDBJ whole genome shotgun (WGS) entry which is preliminary data.</text>
</comment>
<reference evidence="3" key="1">
    <citation type="submission" date="2017-03" db="EMBL/GenBank/DDBJ databases">
        <title>Genomes of endolithic fungi from Antarctica.</title>
        <authorList>
            <person name="Coleine C."/>
            <person name="Masonjones S."/>
            <person name="Stajich J.E."/>
        </authorList>
    </citation>
    <scope>NUCLEOTIDE SEQUENCE [LARGE SCALE GENOMIC DNA]</scope>
    <source>
        <strain evidence="3">CCFEE 5527</strain>
    </source>
</reference>
<protein>
    <submittedName>
        <fullName evidence="2">Uncharacterized protein</fullName>
    </submittedName>
</protein>
<accession>A0A1V8TSW9</accession>
<dbReference type="AlphaFoldDB" id="A0A1V8TSW9"/>
<name>A0A1V8TSW9_9PEZI</name>
<feature type="compositionally biased region" description="Low complexity" evidence="1">
    <location>
        <begin position="643"/>
        <end position="654"/>
    </location>
</feature>
<proteinExistence type="predicted"/>
<evidence type="ECO:0000313" key="2">
    <source>
        <dbReference type="EMBL" id="OQO14456.1"/>
    </source>
</evidence>
<dbReference type="Proteomes" id="UP000192596">
    <property type="component" value="Unassembled WGS sequence"/>
</dbReference>
<gene>
    <name evidence="2" type="ORF">B0A48_01333</name>
</gene>